<evidence type="ECO:0000313" key="6">
    <source>
        <dbReference type="Proteomes" id="UP000239663"/>
    </source>
</evidence>
<dbReference type="SUPFAM" id="SSF46785">
    <property type="entry name" value="Winged helix' DNA-binding domain"/>
    <property type="match status" value="1"/>
</dbReference>
<evidence type="ECO:0000256" key="1">
    <source>
        <dbReference type="ARBA" id="ARBA00023015"/>
    </source>
</evidence>
<accession>A0A2S7N3G5</accession>
<dbReference type="OrthoDB" id="1904211at2"/>
<dbReference type="Gene3D" id="1.10.10.10">
    <property type="entry name" value="Winged helix-like DNA-binding domain superfamily/Winged helix DNA-binding domain"/>
    <property type="match status" value="1"/>
</dbReference>
<dbReference type="PROSITE" id="PS50995">
    <property type="entry name" value="HTH_MARR_2"/>
    <property type="match status" value="1"/>
</dbReference>
<feature type="domain" description="HTH marR-type" evidence="4">
    <location>
        <begin position="4"/>
        <end position="135"/>
    </location>
</feature>
<dbReference type="PANTHER" id="PTHR42756">
    <property type="entry name" value="TRANSCRIPTIONAL REGULATOR, MARR"/>
    <property type="match status" value="1"/>
</dbReference>
<dbReference type="PANTHER" id="PTHR42756:SF1">
    <property type="entry name" value="TRANSCRIPTIONAL REPRESSOR OF EMRAB OPERON"/>
    <property type="match status" value="1"/>
</dbReference>
<dbReference type="InterPro" id="IPR036390">
    <property type="entry name" value="WH_DNA-bd_sf"/>
</dbReference>
<organism evidence="5 6">
    <name type="scientific">Pradoshia eiseniae</name>
    <dbReference type="NCBI Taxonomy" id="2064768"/>
    <lineage>
        <taxon>Bacteria</taxon>
        <taxon>Bacillati</taxon>
        <taxon>Bacillota</taxon>
        <taxon>Bacilli</taxon>
        <taxon>Bacillales</taxon>
        <taxon>Bacillaceae</taxon>
        <taxon>Pradoshia</taxon>
    </lineage>
</organism>
<dbReference type="InterPro" id="IPR036388">
    <property type="entry name" value="WH-like_DNA-bd_sf"/>
</dbReference>
<dbReference type="AlphaFoldDB" id="A0A2S7N3G5"/>
<proteinExistence type="predicted"/>
<reference evidence="5 6" key="1">
    <citation type="submission" date="2017-12" db="EMBL/GenBank/DDBJ databases">
        <title>Taxonomic description and draft genome of Pradoshia cofamensis Gen. nov., sp. nov., a thermotolerant bacillale isolated from anterior gut of earthworm Eisenia fetida.</title>
        <authorList>
            <person name="Saha T."/>
            <person name="Chakraborty R."/>
        </authorList>
    </citation>
    <scope>NUCLEOTIDE SEQUENCE [LARGE SCALE GENOMIC DNA]</scope>
    <source>
        <strain evidence="5 6">EAG3</strain>
    </source>
</reference>
<dbReference type="GO" id="GO:0003677">
    <property type="term" value="F:DNA binding"/>
    <property type="evidence" value="ECO:0007669"/>
    <property type="project" value="UniProtKB-KW"/>
</dbReference>
<gene>
    <name evidence="5" type="ORF">CYL18_01625</name>
</gene>
<keyword evidence="6" id="KW-1185">Reference proteome</keyword>
<dbReference type="SMART" id="SM00347">
    <property type="entry name" value="HTH_MARR"/>
    <property type="match status" value="1"/>
</dbReference>
<dbReference type="InterPro" id="IPR000835">
    <property type="entry name" value="HTH_MarR-typ"/>
</dbReference>
<evidence type="ECO:0000313" key="5">
    <source>
        <dbReference type="EMBL" id="PQD96622.1"/>
    </source>
</evidence>
<comment type="caution">
    <text evidence="5">The sequence shown here is derived from an EMBL/GenBank/DDBJ whole genome shotgun (WGS) entry which is preliminary data.</text>
</comment>
<protein>
    <submittedName>
        <fullName evidence="5">MarR family transcriptional regulator</fullName>
    </submittedName>
</protein>
<dbReference type="RefSeq" id="WP_104847719.1">
    <property type="nucleotide sequence ID" value="NZ_PKOZ01000001.1"/>
</dbReference>
<evidence type="ECO:0000259" key="4">
    <source>
        <dbReference type="PROSITE" id="PS50995"/>
    </source>
</evidence>
<dbReference type="Proteomes" id="UP000239663">
    <property type="component" value="Unassembled WGS sequence"/>
</dbReference>
<dbReference type="GO" id="GO:0003700">
    <property type="term" value="F:DNA-binding transcription factor activity"/>
    <property type="evidence" value="ECO:0007669"/>
    <property type="project" value="InterPro"/>
</dbReference>
<sequence>MTDFHHFFHQYLQVSRSFTKNLNEQLAAHGIFHSQWAIIHFLKGNGPATLSEIVQYLNVEKPTVTRTVSRLEERKLIAQLESNDKRLKRIELTSAGEEIYELCKGITVNYEKTVIADVSEEELEIAMTVIKKIQKQLQQEDVD</sequence>
<keyword evidence="3" id="KW-0804">Transcription</keyword>
<dbReference type="Pfam" id="PF12802">
    <property type="entry name" value="MarR_2"/>
    <property type="match status" value="1"/>
</dbReference>
<evidence type="ECO:0000256" key="2">
    <source>
        <dbReference type="ARBA" id="ARBA00023125"/>
    </source>
</evidence>
<dbReference type="PRINTS" id="PR00598">
    <property type="entry name" value="HTHMARR"/>
</dbReference>
<keyword evidence="1" id="KW-0805">Transcription regulation</keyword>
<dbReference type="EMBL" id="PKOZ01000001">
    <property type="protein sequence ID" value="PQD96622.1"/>
    <property type="molecule type" value="Genomic_DNA"/>
</dbReference>
<keyword evidence="2" id="KW-0238">DNA-binding</keyword>
<evidence type="ECO:0000256" key="3">
    <source>
        <dbReference type="ARBA" id="ARBA00023163"/>
    </source>
</evidence>
<name>A0A2S7N3G5_9BACI</name>